<keyword evidence="1" id="KW-0472">Membrane</keyword>
<sequence length="192" mass="20269">MMNVLFAGMIALSLLFGLLNGQLSAVSEAALNESVGAVELVIKLCGGMCLWSGLMKVAQRSGLTDRIAKWMSPILRPLFRDVPPGSRAFELISMNMTASLLGLGNAVTPLGIAAMRELEGYNPKASRASDSMVMFVVLNTASLQIIPTTTAMLRLAAGSAAPMEILPAVWVASLCSVLSGVLMVTALKPLFR</sequence>
<evidence type="ECO:0000256" key="1">
    <source>
        <dbReference type="SAM" id="Phobius"/>
    </source>
</evidence>
<feature type="transmembrane region" description="Helical" evidence="1">
    <location>
        <begin position="132"/>
        <end position="153"/>
    </location>
</feature>
<dbReference type="Proteomes" id="UP000294682">
    <property type="component" value="Unassembled WGS sequence"/>
</dbReference>
<feature type="domain" description="Nucleoside transporter/FeoB GTPase Gate" evidence="2">
    <location>
        <begin position="43"/>
        <end position="152"/>
    </location>
</feature>
<dbReference type="Pfam" id="PF07670">
    <property type="entry name" value="Gate"/>
    <property type="match status" value="1"/>
</dbReference>
<evidence type="ECO:0000259" key="2">
    <source>
        <dbReference type="Pfam" id="PF07670"/>
    </source>
</evidence>
<dbReference type="AlphaFoldDB" id="A0A9X8UG60"/>
<feature type="transmembrane region" description="Helical" evidence="1">
    <location>
        <begin position="35"/>
        <end position="54"/>
    </location>
</feature>
<dbReference type="EMBL" id="SLUK01000018">
    <property type="protein sequence ID" value="TCL40698.1"/>
    <property type="molecule type" value="Genomic_DNA"/>
</dbReference>
<feature type="transmembrane region" description="Helical" evidence="1">
    <location>
        <begin position="165"/>
        <end position="187"/>
    </location>
</feature>
<gene>
    <name evidence="3" type="ORF">EDD78_1187</name>
</gene>
<accession>A0A9X8UG60</accession>
<evidence type="ECO:0000313" key="4">
    <source>
        <dbReference type="Proteomes" id="UP000294682"/>
    </source>
</evidence>
<proteinExistence type="predicted"/>
<evidence type="ECO:0000313" key="3">
    <source>
        <dbReference type="EMBL" id="TCL40698.1"/>
    </source>
</evidence>
<name>A0A9X8UG60_9FIRM</name>
<reference evidence="3 4" key="1">
    <citation type="submission" date="2019-03" db="EMBL/GenBank/DDBJ databases">
        <title>Genomic Encyclopedia of Type Strains, Phase IV (KMG-IV): sequencing the most valuable type-strain genomes for metagenomic binning, comparative biology and taxonomic classification.</title>
        <authorList>
            <person name="Goeker M."/>
        </authorList>
    </citation>
    <scope>NUCLEOTIDE SEQUENCE [LARGE SCALE GENOMIC DNA]</scope>
    <source>
        <strain evidence="3 4">DSM 100433</strain>
    </source>
</reference>
<keyword evidence="1" id="KW-1133">Transmembrane helix</keyword>
<keyword evidence="1" id="KW-0812">Transmembrane</keyword>
<protein>
    <submittedName>
        <fullName evidence="3">Spore maturation protein A</fullName>
    </submittedName>
</protein>
<comment type="caution">
    <text evidence="3">The sequence shown here is derived from an EMBL/GenBank/DDBJ whole genome shotgun (WGS) entry which is preliminary data.</text>
</comment>
<organism evidence="3 4">
    <name type="scientific">Harryflintia acetispora</name>
    <dbReference type="NCBI Taxonomy" id="1849041"/>
    <lineage>
        <taxon>Bacteria</taxon>
        <taxon>Bacillati</taxon>
        <taxon>Bacillota</taxon>
        <taxon>Clostridia</taxon>
        <taxon>Eubacteriales</taxon>
        <taxon>Oscillospiraceae</taxon>
        <taxon>Harryflintia</taxon>
    </lineage>
</organism>
<dbReference type="InterPro" id="IPR011642">
    <property type="entry name" value="Gate_dom"/>
</dbReference>
<keyword evidence="4" id="KW-1185">Reference proteome</keyword>